<feature type="compositionally biased region" description="Polar residues" evidence="1">
    <location>
        <begin position="40"/>
        <end position="56"/>
    </location>
</feature>
<proteinExistence type="predicted"/>
<dbReference type="EMBL" id="KK198761">
    <property type="protein sequence ID" value="KCW57048.1"/>
    <property type="molecule type" value="Genomic_DNA"/>
</dbReference>
<name>A0A059AT69_EUCGR</name>
<sequence>MMLEVRQENSLKYQLKAMVLTTYGHVYLQLNFPYLPSSNSTELSSLKHPATTSNCHLASARMKNAQR</sequence>
<evidence type="ECO:0000256" key="1">
    <source>
        <dbReference type="SAM" id="MobiDB-lite"/>
    </source>
</evidence>
<dbReference type="AlphaFoldDB" id="A0A059AT69"/>
<protein>
    <submittedName>
        <fullName evidence="2">Uncharacterized protein</fullName>
    </submittedName>
</protein>
<evidence type="ECO:0000313" key="2">
    <source>
        <dbReference type="EMBL" id="KCW57048.1"/>
    </source>
</evidence>
<gene>
    <name evidence="2" type="ORF">EUGRSUZ_I02707</name>
</gene>
<accession>A0A059AT69</accession>
<reference evidence="2" key="1">
    <citation type="submission" date="2013-07" db="EMBL/GenBank/DDBJ databases">
        <title>The genome of Eucalyptus grandis.</title>
        <authorList>
            <person name="Schmutz J."/>
            <person name="Hayes R."/>
            <person name="Myburg A."/>
            <person name="Tuskan G."/>
            <person name="Grattapaglia D."/>
            <person name="Rokhsar D.S."/>
        </authorList>
    </citation>
    <scope>NUCLEOTIDE SEQUENCE</scope>
    <source>
        <tissue evidence="2">Leaf extractions</tissue>
    </source>
</reference>
<organism evidence="2">
    <name type="scientific">Eucalyptus grandis</name>
    <name type="common">Flooded gum</name>
    <dbReference type="NCBI Taxonomy" id="71139"/>
    <lineage>
        <taxon>Eukaryota</taxon>
        <taxon>Viridiplantae</taxon>
        <taxon>Streptophyta</taxon>
        <taxon>Embryophyta</taxon>
        <taxon>Tracheophyta</taxon>
        <taxon>Spermatophyta</taxon>
        <taxon>Magnoliopsida</taxon>
        <taxon>eudicotyledons</taxon>
        <taxon>Gunneridae</taxon>
        <taxon>Pentapetalae</taxon>
        <taxon>rosids</taxon>
        <taxon>malvids</taxon>
        <taxon>Myrtales</taxon>
        <taxon>Myrtaceae</taxon>
        <taxon>Myrtoideae</taxon>
        <taxon>Eucalypteae</taxon>
        <taxon>Eucalyptus</taxon>
    </lineage>
</organism>
<dbReference type="InParanoid" id="A0A059AT69"/>
<dbReference type="Gramene" id="KCW57048">
    <property type="protein sequence ID" value="KCW57048"/>
    <property type="gene ID" value="EUGRSUZ_I02707"/>
</dbReference>
<feature type="region of interest" description="Disordered" evidence="1">
    <location>
        <begin position="40"/>
        <end position="67"/>
    </location>
</feature>